<gene>
    <name evidence="3" type="primary">Sgsm2_1</name>
    <name evidence="3" type="ORF">PRUFUL_R01772</name>
</gene>
<dbReference type="SUPFAM" id="SSF140741">
    <property type="entry name" value="RUN domain-like"/>
    <property type="match status" value="1"/>
</dbReference>
<feature type="non-terminal residue" evidence="3">
    <location>
        <position position="181"/>
    </location>
</feature>
<reference evidence="3 4" key="1">
    <citation type="submission" date="2019-09" db="EMBL/GenBank/DDBJ databases">
        <title>Bird 10,000 Genomes (B10K) Project - Family phase.</title>
        <authorList>
            <person name="Zhang G."/>
        </authorList>
    </citation>
    <scope>NUCLEOTIDE SEQUENCE [LARGE SCALE GENOMIC DNA]</scope>
    <source>
        <strain evidence="3">B10K-DU-012-46</strain>
    </source>
</reference>
<dbReference type="Gene3D" id="1.20.58.900">
    <property type="match status" value="1"/>
</dbReference>
<dbReference type="PROSITE" id="PS50826">
    <property type="entry name" value="RUN"/>
    <property type="match status" value="1"/>
</dbReference>
<feature type="compositionally biased region" description="Polar residues" evidence="1">
    <location>
        <begin position="52"/>
        <end position="61"/>
    </location>
</feature>
<dbReference type="InterPro" id="IPR037213">
    <property type="entry name" value="Run_dom_sf"/>
</dbReference>
<evidence type="ECO:0000259" key="2">
    <source>
        <dbReference type="PROSITE" id="PS50826"/>
    </source>
</evidence>
<feature type="domain" description="RUN" evidence="2">
    <location>
        <begin position="1"/>
        <end position="147"/>
    </location>
</feature>
<organism evidence="3 4">
    <name type="scientific">Prunella fulvescens</name>
    <name type="common">Brown accentor</name>
    <dbReference type="NCBI Taxonomy" id="670355"/>
    <lineage>
        <taxon>Eukaryota</taxon>
        <taxon>Metazoa</taxon>
        <taxon>Chordata</taxon>
        <taxon>Craniata</taxon>
        <taxon>Vertebrata</taxon>
        <taxon>Euteleostomi</taxon>
        <taxon>Archelosauria</taxon>
        <taxon>Archosauria</taxon>
        <taxon>Dinosauria</taxon>
        <taxon>Saurischia</taxon>
        <taxon>Theropoda</taxon>
        <taxon>Coelurosauria</taxon>
        <taxon>Aves</taxon>
        <taxon>Neognathae</taxon>
        <taxon>Neoaves</taxon>
        <taxon>Telluraves</taxon>
        <taxon>Australaves</taxon>
        <taxon>Passeriformes</taxon>
        <taxon>Passeroidea</taxon>
        <taxon>Prunellidae</taxon>
        <taxon>Prunella</taxon>
    </lineage>
</organism>
<dbReference type="Proteomes" id="UP000553798">
    <property type="component" value="Unassembled WGS sequence"/>
</dbReference>
<dbReference type="FunFam" id="1.20.58.900:FF:000024">
    <property type="entry name" value="Small G protein-signaling modulator 2"/>
    <property type="match status" value="1"/>
</dbReference>
<feature type="non-terminal residue" evidence="3">
    <location>
        <position position="1"/>
    </location>
</feature>
<name>A0A7L3A9P3_9PASE</name>
<keyword evidence="4" id="KW-1185">Reference proteome</keyword>
<evidence type="ECO:0000313" key="4">
    <source>
        <dbReference type="Proteomes" id="UP000553798"/>
    </source>
</evidence>
<proteinExistence type="predicted"/>
<comment type="caution">
    <text evidence="3">The sequence shown here is derived from an EMBL/GenBank/DDBJ whole genome shotgun (WGS) entry which is preliminary data.</text>
</comment>
<dbReference type="EMBL" id="VZTP01041582">
    <property type="protein sequence ID" value="NXT16119.1"/>
    <property type="molecule type" value="Genomic_DNA"/>
</dbReference>
<evidence type="ECO:0000313" key="3">
    <source>
        <dbReference type="EMBL" id="NXT16119.1"/>
    </source>
</evidence>
<accession>A0A7L3A9P3</accession>
<dbReference type="InterPro" id="IPR004012">
    <property type="entry name" value="Run_dom"/>
</dbReference>
<dbReference type="AlphaFoldDB" id="A0A7L3A9P3"/>
<feature type="region of interest" description="Disordered" evidence="1">
    <location>
        <begin position="52"/>
        <end position="75"/>
    </location>
</feature>
<sequence length="181" mass="20037">GVVEACLLHMLKRRAAGFLRTDKVAALFTKVGKTCAIAGDVCKKVQELQQQVESRKNQPNGQEPLKRQGSTTSKTPVLTPQAIKHIWVRTALIEKVLDKIVQYIVDNCSKYYEKEALLADPVCGPILASLLVGPCALEYTKLKTADHYWTDPSADELVQRHRIHGAHGRQDSPCKRPALGV</sequence>
<dbReference type="Pfam" id="PF02759">
    <property type="entry name" value="RUN"/>
    <property type="match status" value="1"/>
</dbReference>
<evidence type="ECO:0000256" key="1">
    <source>
        <dbReference type="SAM" id="MobiDB-lite"/>
    </source>
</evidence>
<dbReference type="SMART" id="SM00593">
    <property type="entry name" value="RUN"/>
    <property type="match status" value="1"/>
</dbReference>
<protein>
    <submittedName>
        <fullName evidence="3">SGSM2 protein</fullName>
    </submittedName>
</protein>